<dbReference type="EMBL" id="JBFATE010000024">
    <property type="protein sequence ID" value="MEV5249910.1"/>
    <property type="molecule type" value="Genomic_DNA"/>
</dbReference>
<evidence type="ECO:0000256" key="2">
    <source>
        <dbReference type="ARBA" id="ARBA00023125"/>
    </source>
</evidence>
<dbReference type="PANTHER" id="PTHR30055:SF148">
    <property type="entry name" value="TETR-FAMILY TRANSCRIPTIONAL REGULATOR"/>
    <property type="match status" value="1"/>
</dbReference>
<dbReference type="InterPro" id="IPR036271">
    <property type="entry name" value="Tet_transcr_reg_TetR-rel_C_sf"/>
</dbReference>
<keyword evidence="3" id="KW-0804">Transcription</keyword>
<evidence type="ECO:0000313" key="8">
    <source>
        <dbReference type="Proteomes" id="UP001552527"/>
    </source>
</evidence>
<dbReference type="RefSeq" id="WP_364027532.1">
    <property type="nucleotide sequence ID" value="NZ_JBFATD010000016.1"/>
</dbReference>
<dbReference type="Proteomes" id="UP001552527">
    <property type="component" value="Unassembled WGS sequence"/>
</dbReference>
<feature type="region of interest" description="Disordered" evidence="5">
    <location>
        <begin position="1"/>
        <end position="32"/>
    </location>
</feature>
<keyword evidence="1" id="KW-0805">Transcription regulation</keyword>
<dbReference type="InterPro" id="IPR011075">
    <property type="entry name" value="TetR_C"/>
</dbReference>
<dbReference type="Pfam" id="PF00440">
    <property type="entry name" value="TetR_N"/>
    <property type="match status" value="1"/>
</dbReference>
<evidence type="ECO:0000256" key="4">
    <source>
        <dbReference type="PROSITE-ProRule" id="PRU00335"/>
    </source>
</evidence>
<accession>A0ABV3JP14</accession>
<comment type="caution">
    <text evidence="7">The sequence shown here is derived from an EMBL/GenBank/DDBJ whole genome shotgun (WGS) entry which is preliminary data.</text>
</comment>
<name>A0ABV3JP14_9ACTN</name>
<keyword evidence="8" id="KW-1185">Reference proteome</keyword>
<sequence>MTDHGVHEATPASPEALKGQEPVRRGRGRTRDSATTAAILDAAMELLVEEDLRKFTIERLASRAGVSKATIYRWWPSRGAVALDAFLNAVDPHVPFPKTTDFLTALRFQASALVRVFRETPAGHVVRALLAEAQSDPDLADAFRTRWVEARRDSGRAVFRRAQESGQIRSDLDLETAIDLVYGPIYYRLLATHQPLTDKFVDDVTAYALRGLAP</sequence>
<evidence type="ECO:0000256" key="1">
    <source>
        <dbReference type="ARBA" id="ARBA00023015"/>
    </source>
</evidence>
<feature type="compositionally biased region" description="Basic and acidic residues" evidence="5">
    <location>
        <begin position="21"/>
        <end position="32"/>
    </location>
</feature>
<evidence type="ECO:0000256" key="3">
    <source>
        <dbReference type="ARBA" id="ARBA00023163"/>
    </source>
</evidence>
<keyword evidence="2 4" id="KW-0238">DNA-binding</keyword>
<dbReference type="PROSITE" id="PS50977">
    <property type="entry name" value="HTH_TETR_2"/>
    <property type="match status" value="1"/>
</dbReference>
<dbReference type="PRINTS" id="PR00455">
    <property type="entry name" value="HTHTETR"/>
</dbReference>
<gene>
    <name evidence="7" type="ORF">AB0K95_32335</name>
</gene>
<dbReference type="Pfam" id="PF16859">
    <property type="entry name" value="TetR_C_11"/>
    <property type="match status" value="1"/>
</dbReference>
<dbReference type="InterPro" id="IPR001647">
    <property type="entry name" value="HTH_TetR"/>
</dbReference>
<evidence type="ECO:0000313" key="7">
    <source>
        <dbReference type="EMBL" id="MEV5249910.1"/>
    </source>
</evidence>
<dbReference type="Gene3D" id="1.10.10.60">
    <property type="entry name" value="Homeodomain-like"/>
    <property type="match status" value="1"/>
</dbReference>
<dbReference type="PANTHER" id="PTHR30055">
    <property type="entry name" value="HTH-TYPE TRANSCRIPTIONAL REGULATOR RUTR"/>
    <property type="match status" value="1"/>
</dbReference>
<dbReference type="InterPro" id="IPR050109">
    <property type="entry name" value="HTH-type_TetR-like_transc_reg"/>
</dbReference>
<feature type="DNA-binding region" description="H-T-H motif" evidence="4">
    <location>
        <begin position="56"/>
        <end position="75"/>
    </location>
</feature>
<reference evidence="7 8" key="1">
    <citation type="submission" date="2024-06" db="EMBL/GenBank/DDBJ databases">
        <title>The Natural Products Discovery Center: Release of the First 8490 Sequenced Strains for Exploring Actinobacteria Biosynthetic Diversity.</title>
        <authorList>
            <person name="Kalkreuter E."/>
            <person name="Kautsar S.A."/>
            <person name="Yang D."/>
            <person name="Bader C.D."/>
            <person name="Teijaro C.N."/>
            <person name="Fluegel L."/>
            <person name="Davis C.M."/>
            <person name="Simpson J.R."/>
            <person name="Lauterbach L."/>
            <person name="Steele A.D."/>
            <person name="Gui C."/>
            <person name="Meng S."/>
            <person name="Li G."/>
            <person name="Viehrig K."/>
            <person name="Ye F."/>
            <person name="Su P."/>
            <person name="Kiefer A.F."/>
            <person name="Nichols A."/>
            <person name="Cepeda A.J."/>
            <person name="Yan W."/>
            <person name="Fan B."/>
            <person name="Jiang Y."/>
            <person name="Adhikari A."/>
            <person name="Zheng C.-J."/>
            <person name="Schuster L."/>
            <person name="Cowan T.M."/>
            <person name="Smanski M.J."/>
            <person name="Chevrette M.G."/>
            <person name="De Carvalho L.P.S."/>
            <person name="Shen B."/>
        </authorList>
    </citation>
    <scope>NUCLEOTIDE SEQUENCE [LARGE SCALE GENOMIC DNA]</scope>
    <source>
        <strain evidence="7 8">NPDC052768</strain>
    </source>
</reference>
<dbReference type="SUPFAM" id="SSF46689">
    <property type="entry name" value="Homeodomain-like"/>
    <property type="match status" value="1"/>
</dbReference>
<organism evidence="7 8">
    <name type="scientific">Streptomyces werraensis</name>
    <dbReference type="NCBI Taxonomy" id="68284"/>
    <lineage>
        <taxon>Bacteria</taxon>
        <taxon>Bacillati</taxon>
        <taxon>Actinomycetota</taxon>
        <taxon>Actinomycetes</taxon>
        <taxon>Kitasatosporales</taxon>
        <taxon>Streptomycetaceae</taxon>
        <taxon>Streptomyces</taxon>
    </lineage>
</organism>
<dbReference type="InterPro" id="IPR009057">
    <property type="entry name" value="Homeodomain-like_sf"/>
</dbReference>
<evidence type="ECO:0000256" key="5">
    <source>
        <dbReference type="SAM" id="MobiDB-lite"/>
    </source>
</evidence>
<proteinExistence type="predicted"/>
<feature type="domain" description="HTH tetR-type" evidence="6">
    <location>
        <begin position="33"/>
        <end position="93"/>
    </location>
</feature>
<evidence type="ECO:0000259" key="6">
    <source>
        <dbReference type="PROSITE" id="PS50977"/>
    </source>
</evidence>
<dbReference type="Gene3D" id="1.10.357.10">
    <property type="entry name" value="Tetracycline Repressor, domain 2"/>
    <property type="match status" value="1"/>
</dbReference>
<dbReference type="SUPFAM" id="SSF48498">
    <property type="entry name" value="Tetracyclin repressor-like, C-terminal domain"/>
    <property type="match status" value="1"/>
</dbReference>
<protein>
    <submittedName>
        <fullName evidence="7">TetR/AcrR family transcriptional regulator</fullName>
    </submittedName>
</protein>